<evidence type="ECO:0000256" key="4">
    <source>
        <dbReference type="ARBA" id="ARBA00022777"/>
    </source>
</evidence>
<evidence type="ECO:0000256" key="1">
    <source>
        <dbReference type="ARBA" id="ARBA00005715"/>
    </source>
</evidence>
<keyword evidence="4" id="KW-0418">Kinase</keyword>
<feature type="domain" description="Four-carbon acid sugar kinase nucleotide binding" evidence="14">
    <location>
        <begin position="255"/>
        <end position="411"/>
    </location>
</feature>
<keyword evidence="16" id="KW-1185">Reference proteome</keyword>
<keyword evidence="6" id="KW-0119">Carbohydrate metabolism</keyword>
<evidence type="ECO:0000256" key="6">
    <source>
        <dbReference type="ARBA" id="ARBA00023277"/>
    </source>
</evidence>
<dbReference type="NCBIfam" id="NF043035">
    <property type="entry name" value="OxoTetrKin"/>
    <property type="match status" value="1"/>
</dbReference>
<dbReference type="EC" id="2.7.1.217" evidence="10"/>
<dbReference type="InterPro" id="IPR042213">
    <property type="entry name" value="NBD_C_sf"/>
</dbReference>
<accession>A0A1X1EJV6</accession>
<name>A0A1X1EJV6_PANCY</name>
<comment type="caution">
    <text evidence="15">The sequence shown here is derived from an EMBL/GenBank/DDBJ whole genome shotgun (WGS) entry which is preliminary data.</text>
</comment>
<dbReference type="Pfam" id="PF07005">
    <property type="entry name" value="SBD_N"/>
    <property type="match status" value="1"/>
</dbReference>
<keyword evidence="5" id="KW-0067">ATP-binding</keyword>
<dbReference type="STRING" id="55209.HA50_21215"/>
<comment type="catalytic activity">
    <reaction evidence="7">
        <text>3-dehydro-L-erythronate + ATP = 3-dehydro-4-O-phospho-L-erythronate + ADP + H(+)</text>
        <dbReference type="Rhea" id="RHEA:52552"/>
        <dbReference type="ChEBI" id="CHEBI:15378"/>
        <dbReference type="ChEBI" id="CHEBI:30616"/>
        <dbReference type="ChEBI" id="CHEBI:136592"/>
        <dbReference type="ChEBI" id="CHEBI:136670"/>
        <dbReference type="ChEBI" id="CHEBI:456216"/>
        <dbReference type="EC" id="2.7.1.217"/>
    </reaction>
</comment>
<evidence type="ECO:0000256" key="11">
    <source>
        <dbReference type="ARBA" id="ARBA00039461"/>
    </source>
</evidence>
<evidence type="ECO:0000256" key="5">
    <source>
        <dbReference type="ARBA" id="ARBA00022840"/>
    </source>
</evidence>
<dbReference type="InterPro" id="IPR050007">
    <property type="entry name" value="OtnK"/>
</dbReference>
<evidence type="ECO:0000256" key="9">
    <source>
        <dbReference type="ARBA" id="ARBA00037335"/>
    </source>
</evidence>
<dbReference type="AlphaFoldDB" id="A0A1X1EJV6"/>
<comment type="similarity">
    <text evidence="1">Belongs to the four-carbon acid sugar kinase family.</text>
</comment>
<dbReference type="Pfam" id="PF17042">
    <property type="entry name" value="NBD_C"/>
    <property type="match status" value="1"/>
</dbReference>
<proteinExistence type="inferred from homology"/>
<feature type="domain" description="Four-carbon acid sugar kinase N-terminal" evidence="13">
    <location>
        <begin position="3"/>
        <end position="230"/>
    </location>
</feature>
<evidence type="ECO:0000256" key="12">
    <source>
        <dbReference type="ARBA" id="ARBA00041377"/>
    </source>
</evidence>
<sequence>MLIGVIADDFTGASDIAVTFTKGLPGEGGLRTTQYLGLQQQPASPDVEVGVVALKSRSLPAAEAVQQSLAACNWLLDQGCEQIVFKYCSTFDSTDEGNIGPVLDALVARLDAQRVIVCPAFPAMGRTLYQGHLFVRDRLLNESGMEHHPLTPMTDADIRRVLARQAKTPVGFISWQQVVQGSEAIRQALHNGDPALLVTDAITDHDLTLIGIAAAGTRLVSGGSGIATALPHNFIQAGKAQGGQTEPPSLPGPGAILVGSCSGATLGQIAEHQRHWAVLPIALDAVMSGDTGPDDLVAFISANLDKYPLVYSSGDPDTIKSAQQRYGQHAISAALDQLFGETAKKLVYATGIQRLVVGGGETSGAVVSALNLGQLRVGAEIDPGVPALFSAGEKPLALALKSGNFGRVSFFQHALDRLAGKALI</sequence>
<dbReference type="OrthoDB" id="191465at2"/>
<evidence type="ECO:0000256" key="8">
    <source>
        <dbReference type="ARBA" id="ARBA00036346"/>
    </source>
</evidence>
<gene>
    <name evidence="15" type="ORF">HA50_21215</name>
</gene>
<comment type="function">
    <text evidence="9">Catalyzes the ATP-dependent phosphorylation of 3-oxo-tetronate to 3-oxo-tetronate 4-phosphate.</text>
</comment>
<keyword evidence="2" id="KW-0808">Transferase</keyword>
<evidence type="ECO:0000313" key="16">
    <source>
        <dbReference type="Proteomes" id="UP000193749"/>
    </source>
</evidence>
<evidence type="ECO:0000259" key="14">
    <source>
        <dbReference type="Pfam" id="PF17042"/>
    </source>
</evidence>
<dbReference type="Gene3D" id="3.40.50.10840">
    <property type="entry name" value="Putative sugar-binding, N-terminal domain"/>
    <property type="match status" value="1"/>
</dbReference>
<evidence type="ECO:0000313" key="15">
    <source>
        <dbReference type="EMBL" id="ORM89176.1"/>
    </source>
</evidence>
<dbReference type="EMBL" id="MLJI01000002">
    <property type="protein sequence ID" value="ORM89176.1"/>
    <property type="molecule type" value="Genomic_DNA"/>
</dbReference>
<comment type="catalytic activity">
    <reaction evidence="8">
        <text>3-dehydro-D-erythronate + ATP = 3-dehydro-4-O-phospho-D-erythronate + ADP + H(+)</text>
        <dbReference type="Rhea" id="RHEA:52556"/>
        <dbReference type="ChEBI" id="CHEBI:15378"/>
        <dbReference type="ChEBI" id="CHEBI:30616"/>
        <dbReference type="ChEBI" id="CHEBI:57958"/>
        <dbReference type="ChEBI" id="CHEBI:136593"/>
        <dbReference type="ChEBI" id="CHEBI:456216"/>
        <dbReference type="EC" id="2.7.1.217"/>
    </reaction>
</comment>
<dbReference type="InterPro" id="IPR037051">
    <property type="entry name" value="4-carb_acid_sugar_kinase_N_sf"/>
</dbReference>
<evidence type="ECO:0000256" key="7">
    <source>
        <dbReference type="ARBA" id="ARBA00035898"/>
    </source>
</evidence>
<dbReference type="GO" id="GO:0005524">
    <property type="term" value="F:ATP binding"/>
    <property type="evidence" value="ECO:0007669"/>
    <property type="project" value="UniProtKB-KW"/>
</dbReference>
<evidence type="ECO:0000256" key="2">
    <source>
        <dbReference type="ARBA" id="ARBA00022679"/>
    </source>
</evidence>
<evidence type="ECO:0000259" key="13">
    <source>
        <dbReference type="Pfam" id="PF07005"/>
    </source>
</evidence>
<dbReference type="SUPFAM" id="SSF142764">
    <property type="entry name" value="YgbK-like"/>
    <property type="match status" value="1"/>
</dbReference>
<reference evidence="15 16" key="1">
    <citation type="journal article" date="2017" name="Antonie Van Leeuwenhoek">
        <title>Phylogenomic resolution of the bacterial genus Pantoea and its relationship with Erwinia and Tatumella.</title>
        <authorList>
            <person name="Palmer M."/>
            <person name="Steenkamp E.T."/>
            <person name="Coetzee M.P."/>
            <person name="Chan W.Y."/>
            <person name="van Zyl E."/>
            <person name="De Maayer P."/>
            <person name="Coutinho T.A."/>
            <person name="Blom J."/>
            <person name="Smits T.H."/>
            <person name="Duffy B."/>
            <person name="Venter S.N."/>
        </authorList>
    </citation>
    <scope>NUCLEOTIDE SEQUENCE [LARGE SCALE GENOMIC DNA]</scope>
    <source>
        <strain evidence="15 16">LMG 2657</strain>
    </source>
</reference>
<dbReference type="Proteomes" id="UP000193749">
    <property type="component" value="Unassembled WGS sequence"/>
</dbReference>
<protein>
    <recommendedName>
        <fullName evidence="11">3-oxo-tetronate kinase</fullName>
        <ecNumber evidence="10">2.7.1.217</ecNumber>
    </recommendedName>
    <alternativeName>
        <fullName evidence="12">3-dehydrotetronate 4-kinase</fullName>
    </alternativeName>
</protein>
<dbReference type="InterPro" id="IPR031475">
    <property type="entry name" value="NBD_C"/>
</dbReference>
<keyword evidence="3" id="KW-0547">Nucleotide-binding</keyword>
<evidence type="ECO:0000256" key="3">
    <source>
        <dbReference type="ARBA" id="ARBA00022741"/>
    </source>
</evidence>
<evidence type="ECO:0000256" key="10">
    <source>
        <dbReference type="ARBA" id="ARBA00039095"/>
    </source>
</evidence>
<dbReference type="InterPro" id="IPR010737">
    <property type="entry name" value="4-carb_acid_sugar_kinase_N"/>
</dbReference>
<dbReference type="GO" id="GO:0016301">
    <property type="term" value="F:kinase activity"/>
    <property type="evidence" value="ECO:0007669"/>
    <property type="project" value="UniProtKB-KW"/>
</dbReference>
<dbReference type="RefSeq" id="WP_084878865.1">
    <property type="nucleotide sequence ID" value="NZ_JAGGMY010000006.1"/>
</dbReference>
<organism evidence="15 16">
    <name type="scientific">Pantoea cypripedii</name>
    <name type="common">Pectobacterium cypripedii</name>
    <name type="synonym">Erwinia cypripedii</name>
    <dbReference type="NCBI Taxonomy" id="55209"/>
    <lineage>
        <taxon>Bacteria</taxon>
        <taxon>Pseudomonadati</taxon>
        <taxon>Pseudomonadota</taxon>
        <taxon>Gammaproteobacteria</taxon>
        <taxon>Enterobacterales</taxon>
        <taxon>Erwiniaceae</taxon>
        <taxon>Pantoea</taxon>
    </lineage>
</organism>
<dbReference type="Gene3D" id="3.40.980.20">
    <property type="entry name" value="Four-carbon acid sugar kinase, nucleotide binding domain"/>
    <property type="match status" value="1"/>
</dbReference>